<dbReference type="PANTHER" id="PTHR43580:SF2">
    <property type="entry name" value="CYTOKINE-LIKE NUCLEAR FACTOR N-PAC"/>
    <property type="match status" value="1"/>
</dbReference>
<dbReference type="PIRSF" id="PIRSF000103">
    <property type="entry name" value="HIBADH"/>
    <property type="match status" value="1"/>
</dbReference>
<dbReference type="Gene3D" id="1.10.1040.10">
    <property type="entry name" value="N-(1-d-carboxylethyl)-l-norvaline Dehydrogenase, domain 2"/>
    <property type="match status" value="1"/>
</dbReference>
<reference evidence="5 6" key="1">
    <citation type="journal article" date="2019" name="Front. Microbiol.">
        <title>Ammonia Oxidation by the Arctic Terrestrial Thaumarchaeote Candidatus Nitrosocosmicus arcticus Is Stimulated by Increasing Temperatures.</title>
        <authorList>
            <person name="Alves R.J.E."/>
            <person name="Kerou M."/>
            <person name="Zappe A."/>
            <person name="Bittner R."/>
            <person name="Abby S.S."/>
            <person name="Schmidt H.A."/>
            <person name="Pfeifer K."/>
            <person name="Schleper C."/>
        </authorList>
    </citation>
    <scope>NUCLEOTIDE SEQUENCE [LARGE SCALE GENOMIC DNA]</scope>
    <source>
        <strain evidence="5 6">Kfb</strain>
    </source>
</reference>
<evidence type="ECO:0000259" key="4">
    <source>
        <dbReference type="Pfam" id="PF14833"/>
    </source>
</evidence>
<evidence type="ECO:0000256" key="1">
    <source>
        <dbReference type="ARBA" id="ARBA00023002"/>
    </source>
</evidence>
<dbReference type="Pfam" id="PF03446">
    <property type="entry name" value="NAD_binding_2"/>
    <property type="match status" value="1"/>
</dbReference>
<proteinExistence type="predicted"/>
<dbReference type="GO" id="GO:0051287">
    <property type="term" value="F:NAD binding"/>
    <property type="evidence" value="ECO:0007669"/>
    <property type="project" value="InterPro"/>
</dbReference>
<dbReference type="EMBL" id="VOAH01000003">
    <property type="protein sequence ID" value="TVP41328.1"/>
    <property type="molecule type" value="Genomic_DNA"/>
</dbReference>
<evidence type="ECO:0000313" key="5">
    <source>
        <dbReference type="EMBL" id="TVP41328.1"/>
    </source>
</evidence>
<dbReference type="Pfam" id="PF14833">
    <property type="entry name" value="NAD_binding_11"/>
    <property type="match status" value="1"/>
</dbReference>
<dbReference type="Gene3D" id="3.40.50.720">
    <property type="entry name" value="NAD(P)-binding Rossmann-like Domain"/>
    <property type="match status" value="1"/>
</dbReference>
<dbReference type="GO" id="GO:0050661">
    <property type="term" value="F:NADP binding"/>
    <property type="evidence" value="ECO:0007669"/>
    <property type="project" value="InterPro"/>
</dbReference>
<evidence type="ECO:0000313" key="6">
    <source>
        <dbReference type="Proteomes" id="UP000315289"/>
    </source>
</evidence>
<gene>
    <name evidence="5" type="primary">garR</name>
    <name evidence="5" type="ORF">NARC_30042</name>
</gene>
<dbReference type="InterPro" id="IPR051265">
    <property type="entry name" value="HIBADH-related_NP60_sf"/>
</dbReference>
<dbReference type="InterPro" id="IPR013328">
    <property type="entry name" value="6PGD_dom2"/>
</dbReference>
<keyword evidence="6" id="KW-1185">Reference proteome</keyword>
<dbReference type="Proteomes" id="UP000315289">
    <property type="component" value="Unassembled WGS sequence"/>
</dbReference>
<dbReference type="SUPFAM" id="SSF48179">
    <property type="entry name" value="6-phosphogluconate dehydrogenase C-terminal domain-like"/>
    <property type="match status" value="1"/>
</dbReference>
<dbReference type="GO" id="GO:0008679">
    <property type="term" value="F:2-hydroxy-3-oxopropionate reductase activity"/>
    <property type="evidence" value="ECO:0007669"/>
    <property type="project" value="UniProtKB-EC"/>
</dbReference>
<sequence length="315" mass="35109">MAVAYTFKTVLICSKNVSLESVKAIGVIGVGMLGTGIIERLIELDTKVNVYGRDKAKLTYLQDKGAKIFGDARTVAEQSDLIITCVTNFESLKEILFHNDGVMQCSNNRLIIADCTTVNSDQSLYCSNLVRERNGFTFLSTPVMGGPNDARKGDLISLVSGNEDSFKEIRHVLEKISKHVFYVGQSNGVSNSIKLALNLNIAIITLALSEGLILAKHSGIDPHLYLQILNLTKLKTGISEKKGQMMIRNDYSPSFFLKNMLKDIDLMMDASQNLRLFLPMTSLSQQLFRAANNNEDRKNKDYSVIYQFMEELNSK</sequence>
<keyword evidence="1 5" id="KW-0560">Oxidoreductase</keyword>
<dbReference type="InterPro" id="IPR006115">
    <property type="entry name" value="6PGDH_NADP-bd"/>
</dbReference>
<dbReference type="EC" id="1.1.1.60" evidence="5"/>
<feature type="domain" description="6-phosphogluconate dehydrogenase NADP-binding" evidence="3">
    <location>
        <begin position="25"/>
        <end position="184"/>
    </location>
</feature>
<dbReference type="InterPro" id="IPR015815">
    <property type="entry name" value="HIBADH-related"/>
</dbReference>
<feature type="domain" description="3-hydroxyisobutyrate dehydrogenase-like NAD-binding" evidence="4">
    <location>
        <begin position="191"/>
        <end position="307"/>
    </location>
</feature>
<name>A0A557SXJ3_9ARCH</name>
<evidence type="ECO:0000259" key="3">
    <source>
        <dbReference type="Pfam" id="PF03446"/>
    </source>
</evidence>
<accession>A0A557SXJ3</accession>
<dbReference type="InterPro" id="IPR008927">
    <property type="entry name" value="6-PGluconate_DH-like_C_sf"/>
</dbReference>
<dbReference type="PANTHER" id="PTHR43580">
    <property type="entry name" value="OXIDOREDUCTASE GLYR1-RELATED"/>
    <property type="match status" value="1"/>
</dbReference>
<evidence type="ECO:0000256" key="2">
    <source>
        <dbReference type="ARBA" id="ARBA00023027"/>
    </source>
</evidence>
<dbReference type="InterPro" id="IPR029154">
    <property type="entry name" value="HIBADH-like_NADP-bd"/>
</dbReference>
<dbReference type="SUPFAM" id="SSF51735">
    <property type="entry name" value="NAD(P)-binding Rossmann-fold domains"/>
    <property type="match status" value="1"/>
</dbReference>
<comment type="caution">
    <text evidence="5">The sequence shown here is derived from an EMBL/GenBank/DDBJ whole genome shotgun (WGS) entry which is preliminary data.</text>
</comment>
<organism evidence="5 6">
    <name type="scientific">Candidatus Nitrosocosmicus arcticus</name>
    <dbReference type="NCBI Taxonomy" id="2035267"/>
    <lineage>
        <taxon>Archaea</taxon>
        <taxon>Nitrososphaerota</taxon>
        <taxon>Nitrososphaeria</taxon>
        <taxon>Nitrososphaerales</taxon>
        <taxon>Nitrososphaeraceae</taxon>
        <taxon>Candidatus Nitrosocosmicus</taxon>
    </lineage>
</organism>
<dbReference type="AlphaFoldDB" id="A0A557SXJ3"/>
<dbReference type="InterPro" id="IPR036291">
    <property type="entry name" value="NAD(P)-bd_dom_sf"/>
</dbReference>
<protein>
    <submittedName>
        <fullName evidence="5">Putative 2-hydroxy-3-oxopropionate reductase</fullName>
        <ecNumber evidence="5">1.1.1.60</ecNumber>
    </submittedName>
</protein>
<keyword evidence="2" id="KW-0520">NAD</keyword>